<name>A0A1F5S106_9BACT</name>
<dbReference type="EMBL" id="MFFS01000093">
    <property type="protein sequence ID" value="OGF20359.1"/>
    <property type="molecule type" value="Genomic_DNA"/>
</dbReference>
<comment type="caution">
    <text evidence="1">The sequence shown here is derived from an EMBL/GenBank/DDBJ whole genome shotgun (WGS) entry which is preliminary data.</text>
</comment>
<evidence type="ECO:0000313" key="1">
    <source>
        <dbReference type="EMBL" id="OGF20359.1"/>
    </source>
</evidence>
<dbReference type="PANTHER" id="PTHR43649">
    <property type="entry name" value="ARABINOSE-BINDING PROTEIN-RELATED"/>
    <property type="match status" value="1"/>
</dbReference>
<gene>
    <name evidence="1" type="ORF">A2Y83_01125</name>
</gene>
<dbReference type="Pfam" id="PF01547">
    <property type="entry name" value="SBP_bac_1"/>
    <property type="match status" value="1"/>
</dbReference>
<dbReference type="PROSITE" id="PS51257">
    <property type="entry name" value="PROKAR_LIPOPROTEIN"/>
    <property type="match status" value="1"/>
</dbReference>
<proteinExistence type="predicted"/>
<dbReference type="AlphaFoldDB" id="A0A1F5S106"/>
<evidence type="ECO:0008006" key="3">
    <source>
        <dbReference type="Google" id="ProtNLM"/>
    </source>
</evidence>
<evidence type="ECO:0000313" key="2">
    <source>
        <dbReference type="Proteomes" id="UP000178323"/>
    </source>
</evidence>
<dbReference type="SUPFAM" id="SSF53850">
    <property type="entry name" value="Periplasmic binding protein-like II"/>
    <property type="match status" value="1"/>
</dbReference>
<dbReference type="PANTHER" id="PTHR43649:SF12">
    <property type="entry name" value="DIACETYLCHITOBIOSE BINDING PROTEIN DASA"/>
    <property type="match status" value="1"/>
</dbReference>
<organism evidence="1 2">
    <name type="scientific">Candidatus Falkowbacteria bacterium RBG_13_39_14</name>
    <dbReference type="NCBI Taxonomy" id="1797985"/>
    <lineage>
        <taxon>Bacteria</taxon>
        <taxon>Candidatus Falkowiibacteriota</taxon>
    </lineage>
</organism>
<reference evidence="1 2" key="1">
    <citation type="journal article" date="2016" name="Nat. Commun.">
        <title>Thousands of microbial genomes shed light on interconnected biogeochemical processes in an aquifer system.</title>
        <authorList>
            <person name="Anantharaman K."/>
            <person name="Brown C.T."/>
            <person name="Hug L.A."/>
            <person name="Sharon I."/>
            <person name="Castelle C.J."/>
            <person name="Probst A.J."/>
            <person name="Thomas B.C."/>
            <person name="Singh A."/>
            <person name="Wilkins M.J."/>
            <person name="Karaoz U."/>
            <person name="Brodie E.L."/>
            <person name="Williams K.H."/>
            <person name="Hubbard S.S."/>
            <person name="Banfield J.F."/>
        </authorList>
    </citation>
    <scope>NUCLEOTIDE SEQUENCE [LARGE SCALE GENOMIC DNA]</scope>
</reference>
<accession>A0A1F5S106</accession>
<dbReference type="Proteomes" id="UP000178323">
    <property type="component" value="Unassembled WGS sequence"/>
</dbReference>
<dbReference type="InterPro" id="IPR006059">
    <property type="entry name" value="SBP"/>
</dbReference>
<protein>
    <recommendedName>
        <fullName evidence="3">ABC transporter substrate-binding protein</fullName>
    </recommendedName>
</protein>
<dbReference type="Gene3D" id="3.40.190.10">
    <property type="entry name" value="Periplasmic binding protein-like II"/>
    <property type="match status" value="1"/>
</dbReference>
<sequence length="466" mass="52079">MLRKITKFSIFASIFLFLISAGFSCKIQTPAIKEAMKPVSLEFWGVFDNSSDYSGVLSAYKILHPNISVKYKKFRYEEYKQKLLEAFAEGEGPDIFSIHNTWIGEYRDKIEPMPASVKMPFQETKGSIKKEVITTIKTVPSLTLLQLKNDFVETVYEDCVLDEKGKKEIVCLPFSMDALALFYNRDIMNAAAIPEVPKTWSEFQEAVKKITKYDSSGEIAQSAAALGEANIERGLDILSLLMMQNGAKMEDNGRVLFNMPVGQENLPAQAGFVPGLEAFKFYKAFSDPSKEVYTWNKNMPNSMDAFIQGRIAFFFGYSYHMPIIKARSPKLNFAIAPAPQISLEAPQAVNIGNYWAQVVSDKSKNKGIAWNFIQFAAANPKVADLYLKIAKKPTALRGLINEQLNNMEIAPFASEVLTAKSWYGGKDAGAMEEIFSDMVSSVGMGAEDKEYQMALNEAAKKIGQTY</sequence>
<dbReference type="STRING" id="1797985.A2Y83_01125"/>
<dbReference type="InterPro" id="IPR050490">
    <property type="entry name" value="Bact_solute-bd_prot1"/>
</dbReference>